<keyword evidence="4" id="KW-1133">Transmembrane helix</keyword>
<evidence type="ECO:0000259" key="5">
    <source>
        <dbReference type="Pfam" id="PF07730"/>
    </source>
</evidence>
<feature type="domain" description="Signal transduction histidine kinase subgroup 3 dimerisation and phosphoacceptor" evidence="5">
    <location>
        <begin position="188"/>
        <end position="251"/>
    </location>
</feature>
<evidence type="ECO:0000256" key="1">
    <source>
        <dbReference type="ARBA" id="ARBA00022679"/>
    </source>
</evidence>
<sequence length="367" mass="40646">MTAVVAERRDDAWARLGWVMGAVWLFFWIFPLTYVWSSDLDLTFQLTATGLILTFCAVYIQTLRATNLHVVTEDYLRARRTGVAGLVALIALGLVLARMLGPNSMTAGPFIVSLPVFFLPWRQMWVVCLGLLAAIFVGSAIAWTWWPNLLLWAICLAVLSLSVVSRYVDEKQDAQRTTEARVALTEQREQVARDVHDVLGHSLTVVAMKTELAKRLVDTDPERAKHELAEVQDLSRQALAEIRATVGGLRVARLTEEVEAARMACAGAGIDVTFPADLSVVDPRHRITMAWVLREAVTNVVRHSRARRCDVELGSDWITVTDDGRGLQGRREGNGLGGLRERVQQAGGRLYLGAGPDGHGTRLEVRL</sequence>
<keyword evidence="2 6" id="KW-0418">Kinase</keyword>
<keyword evidence="4" id="KW-0812">Transmembrane</keyword>
<dbReference type="SUPFAM" id="SSF55874">
    <property type="entry name" value="ATPase domain of HSP90 chaperone/DNA topoisomerase II/histidine kinase"/>
    <property type="match status" value="1"/>
</dbReference>
<protein>
    <submittedName>
        <fullName evidence="6">Two-component system, NarL family, sensor histidine kinase DesK</fullName>
    </submittedName>
</protein>
<dbReference type="InterPro" id="IPR036890">
    <property type="entry name" value="HATPase_C_sf"/>
</dbReference>
<feature type="transmembrane region" description="Helical" evidence="4">
    <location>
        <begin position="12"/>
        <end position="36"/>
    </location>
</feature>
<keyword evidence="7" id="KW-1185">Reference proteome</keyword>
<evidence type="ECO:0000256" key="2">
    <source>
        <dbReference type="ARBA" id="ARBA00022777"/>
    </source>
</evidence>
<evidence type="ECO:0000256" key="3">
    <source>
        <dbReference type="ARBA" id="ARBA00023012"/>
    </source>
</evidence>
<feature type="transmembrane region" description="Helical" evidence="4">
    <location>
        <begin position="81"/>
        <end position="101"/>
    </location>
</feature>
<keyword evidence="4" id="KW-0472">Membrane</keyword>
<accession>A0A285VE20</accession>
<dbReference type="PANTHER" id="PTHR24421:SF63">
    <property type="entry name" value="SENSOR HISTIDINE KINASE DESK"/>
    <property type="match status" value="1"/>
</dbReference>
<dbReference type="GO" id="GO:0000155">
    <property type="term" value="F:phosphorelay sensor kinase activity"/>
    <property type="evidence" value="ECO:0007669"/>
    <property type="project" value="InterPro"/>
</dbReference>
<dbReference type="Proteomes" id="UP000219688">
    <property type="component" value="Unassembled WGS sequence"/>
</dbReference>
<dbReference type="GO" id="GO:0046983">
    <property type="term" value="F:protein dimerization activity"/>
    <property type="evidence" value="ECO:0007669"/>
    <property type="project" value="InterPro"/>
</dbReference>
<evidence type="ECO:0000313" key="6">
    <source>
        <dbReference type="EMBL" id="SOC52372.1"/>
    </source>
</evidence>
<dbReference type="PANTHER" id="PTHR24421">
    <property type="entry name" value="NITRATE/NITRITE SENSOR PROTEIN NARX-RELATED"/>
    <property type="match status" value="1"/>
</dbReference>
<feature type="transmembrane region" description="Helical" evidence="4">
    <location>
        <begin position="42"/>
        <end position="60"/>
    </location>
</feature>
<proteinExistence type="predicted"/>
<evidence type="ECO:0000313" key="7">
    <source>
        <dbReference type="Proteomes" id="UP000219688"/>
    </source>
</evidence>
<dbReference type="AlphaFoldDB" id="A0A285VE20"/>
<organism evidence="6 7">
    <name type="scientific">Ornithinimicrobium cerasi</name>
    <dbReference type="NCBI Taxonomy" id="2248773"/>
    <lineage>
        <taxon>Bacteria</taxon>
        <taxon>Bacillati</taxon>
        <taxon>Actinomycetota</taxon>
        <taxon>Actinomycetes</taxon>
        <taxon>Micrococcales</taxon>
        <taxon>Ornithinimicrobiaceae</taxon>
        <taxon>Ornithinimicrobium</taxon>
    </lineage>
</organism>
<dbReference type="Pfam" id="PF07730">
    <property type="entry name" value="HisKA_3"/>
    <property type="match status" value="1"/>
</dbReference>
<dbReference type="InterPro" id="IPR050482">
    <property type="entry name" value="Sensor_HK_TwoCompSys"/>
</dbReference>
<keyword evidence="1" id="KW-0808">Transferase</keyword>
<dbReference type="CDD" id="cd16917">
    <property type="entry name" value="HATPase_UhpB-NarQ-NarX-like"/>
    <property type="match status" value="1"/>
</dbReference>
<dbReference type="Gene3D" id="1.20.5.1930">
    <property type="match status" value="1"/>
</dbReference>
<dbReference type="EMBL" id="OBQK01000001">
    <property type="protein sequence ID" value="SOC52372.1"/>
    <property type="molecule type" value="Genomic_DNA"/>
</dbReference>
<name>A0A285VE20_9MICO</name>
<dbReference type="RefSeq" id="WP_220388053.1">
    <property type="nucleotide sequence ID" value="NZ_OBQK01000001.1"/>
</dbReference>
<gene>
    <name evidence="6" type="ORF">SAMN05421879_101513</name>
</gene>
<dbReference type="GO" id="GO:0016020">
    <property type="term" value="C:membrane"/>
    <property type="evidence" value="ECO:0007669"/>
    <property type="project" value="InterPro"/>
</dbReference>
<reference evidence="7" key="1">
    <citation type="submission" date="2017-08" db="EMBL/GenBank/DDBJ databases">
        <authorList>
            <person name="Varghese N."/>
            <person name="Submissions S."/>
        </authorList>
    </citation>
    <scope>NUCLEOTIDE SEQUENCE [LARGE SCALE GENOMIC DNA]</scope>
    <source>
        <strain evidence="7">USBA17B2</strain>
    </source>
</reference>
<feature type="transmembrane region" description="Helical" evidence="4">
    <location>
        <begin position="121"/>
        <end position="142"/>
    </location>
</feature>
<evidence type="ECO:0000256" key="4">
    <source>
        <dbReference type="SAM" id="Phobius"/>
    </source>
</evidence>
<feature type="transmembrane region" description="Helical" evidence="4">
    <location>
        <begin position="149"/>
        <end position="168"/>
    </location>
</feature>
<dbReference type="Gene3D" id="3.30.565.10">
    <property type="entry name" value="Histidine kinase-like ATPase, C-terminal domain"/>
    <property type="match status" value="1"/>
</dbReference>
<keyword evidence="3" id="KW-0902">Two-component regulatory system</keyword>
<dbReference type="InterPro" id="IPR011712">
    <property type="entry name" value="Sig_transdc_His_kin_sub3_dim/P"/>
</dbReference>